<evidence type="ECO:0000313" key="2">
    <source>
        <dbReference type="EMBL" id="AGF97604.1"/>
    </source>
</evidence>
<sequence length="329" mass="38052">MLKTRLRDFLLTKDDWLFAVSDYFRTDGIRATLRYVPDETGERELNGVRYKKYDFGPAFEFMKKNRPEWVRDVHVVPESEVKKVLRPSDVIPELVNSDSRVRAIVKVLDLAEIPRTSMGVTGSMLAGLQNESSDVDFVVYGPMWFRARDAIAAAKQQEGPVEELDEDMWQKIYRKRIPEISFDEFMLHESRKGNRGMVEGTYFDLLFVREWDQIKEPLLRGKDTVKMKIEAEVTNADFAFDSPSYYKVEHEEIDHVLSYTHTYAGQALPGEIIEARGVVEEVGNIKRLVVGTSREPKGEWIRSLTWLEKCGYKCLSEKSRCSKCYACTC</sequence>
<gene>
    <name evidence="2" type="ORF">MmTuc01_2287</name>
</gene>
<evidence type="ECO:0000259" key="1">
    <source>
        <dbReference type="Pfam" id="PF01909"/>
    </source>
</evidence>
<dbReference type="BioCyc" id="MMAZ1236903:G139K-2185-MONOMER"/>
<reference evidence="2 3" key="1">
    <citation type="journal article" date="2013" name="Genome Announc.">
        <title>Complete Genome of a Methanosarcina mazei Strain Isolated from Sediment Samples from an Amazonian Flooded Area.</title>
        <authorList>
            <person name="Assis das Gracas D."/>
            <person name="Thiago Juca Ramos R."/>
            <person name="Vieira Araujo A.C."/>
            <person name="Zahlouth R."/>
            <person name="Ribeiro Carneiro A."/>
            <person name="Souza Lopes T."/>
            <person name="Azevedo Barauna R."/>
            <person name="Azevedo V."/>
            <person name="Cruz Schneider M.P."/>
            <person name="Pellizari V.H."/>
            <person name="Silva A."/>
        </authorList>
    </citation>
    <scope>NUCLEOTIDE SEQUENCE [LARGE SCALE GENOMIC DNA]</scope>
    <source>
        <strain evidence="2 3">Tuc01</strain>
    </source>
</reference>
<protein>
    <submittedName>
        <fullName evidence="2">DNA polymerase beta subunit</fullName>
    </submittedName>
</protein>
<dbReference type="GO" id="GO:0016779">
    <property type="term" value="F:nucleotidyltransferase activity"/>
    <property type="evidence" value="ECO:0007669"/>
    <property type="project" value="InterPro"/>
</dbReference>
<dbReference type="InterPro" id="IPR002934">
    <property type="entry name" value="Polymerase_NTP_transf_dom"/>
</dbReference>
<dbReference type="Pfam" id="PF01909">
    <property type="entry name" value="NTP_transf_2"/>
    <property type="match status" value="1"/>
</dbReference>
<proteinExistence type="predicted"/>
<evidence type="ECO:0000313" key="3">
    <source>
        <dbReference type="Proteomes" id="UP000011718"/>
    </source>
</evidence>
<feature type="domain" description="Polymerase nucleotidyl transferase" evidence="1">
    <location>
        <begin position="112"/>
        <end position="159"/>
    </location>
</feature>
<dbReference type="HOGENOM" id="CLU_072733_0_0_2"/>
<dbReference type="KEGG" id="mmaz:MmTuc01_2287"/>
<accession>M1QKU0</accession>
<dbReference type="Proteomes" id="UP000011718">
    <property type="component" value="Chromosome"/>
</dbReference>
<name>M1QKU0_METMZ</name>
<dbReference type="AlphaFoldDB" id="M1QKU0"/>
<dbReference type="EMBL" id="CP004144">
    <property type="protein sequence ID" value="AGF97604.1"/>
    <property type="molecule type" value="Genomic_DNA"/>
</dbReference>
<organism evidence="2 3">
    <name type="scientific">Methanosarcina mazei Tuc01</name>
    <dbReference type="NCBI Taxonomy" id="1236903"/>
    <lineage>
        <taxon>Archaea</taxon>
        <taxon>Methanobacteriati</taxon>
        <taxon>Methanobacteriota</taxon>
        <taxon>Stenosarchaea group</taxon>
        <taxon>Methanomicrobia</taxon>
        <taxon>Methanosarcinales</taxon>
        <taxon>Methanosarcinaceae</taxon>
        <taxon>Methanosarcina</taxon>
    </lineage>
</organism>